<organism evidence="2 3">
    <name type="scientific">Periplaneta americana</name>
    <name type="common">American cockroach</name>
    <name type="synonym">Blatta americana</name>
    <dbReference type="NCBI Taxonomy" id="6978"/>
    <lineage>
        <taxon>Eukaryota</taxon>
        <taxon>Metazoa</taxon>
        <taxon>Ecdysozoa</taxon>
        <taxon>Arthropoda</taxon>
        <taxon>Hexapoda</taxon>
        <taxon>Insecta</taxon>
        <taxon>Pterygota</taxon>
        <taxon>Neoptera</taxon>
        <taxon>Polyneoptera</taxon>
        <taxon>Dictyoptera</taxon>
        <taxon>Blattodea</taxon>
        <taxon>Blattoidea</taxon>
        <taxon>Blattidae</taxon>
        <taxon>Blattinae</taxon>
        <taxon>Periplaneta</taxon>
    </lineage>
</organism>
<comment type="caution">
    <text evidence="2">The sequence shown here is derived from an EMBL/GenBank/DDBJ whole genome shotgun (WGS) entry which is preliminary data.</text>
</comment>
<dbReference type="PANTHER" id="PTHR46060:SF2">
    <property type="entry name" value="HISTONE-LYSINE N-METHYLTRANSFERASE SETMAR"/>
    <property type="match status" value="1"/>
</dbReference>
<evidence type="ECO:0000313" key="2">
    <source>
        <dbReference type="EMBL" id="KAJ4438639.1"/>
    </source>
</evidence>
<evidence type="ECO:0000259" key="1">
    <source>
        <dbReference type="Pfam" id="PF17906"/>
    </source>
</evidence>
<name>A0ABQ8SWR6_PERAM</name>
<dbReference type="InterPro" id="IPR041426">
    <property type="entry name" value="Mos1_HTH"/>
</dbReference>
<dbReference type="InterPro" id="IPR052709">
    <property type="entry name" value="Transposase-MT_Hybrid"/>
</dbReference>
<proteinExistence type="predicted"/>
<gene>
    <name evidence="2" type="ORF">ANN_14586</name>
</gene>
<dbReference type="Pfam" id="PF17906">
    <property type="entry name" value="HTH_48"/>
    <property type="match status" value="1"/>
</dbReference>
<evidence type="ECO:0000313" key="3">
    <source>
        <dbReference type="Proteomes" id="UP001148838"/>
    </source>
</evidence>
<accession>A0ABQ8SWR6</accession>
<reference evidence="2 3" key="1">
    <citation type="journal article" date="2022" name="Allergy">
        <title>Genome assembly and annotation of Periplaneta americana reveal a comprehensive cockroach allergen profile.</title>
        <authorList>
            <person name="Wang L."/>
            <person name="Xiong Q."/>
            <person name="Saelim N."/>
            <person name="Wang L."/>
            <person name="Nong W."/>
            <person name="Wan A.T."/>
            <person name="Shi M."/>
            <person name="Liu X."/>
            <person name="Cao Q."/>
            <person name="Hui J.H.L."/>
            <person name="Sookrung N."/>
            <person name="Leung T.F."/>
            <person name="Tungtrongchitr A."/>
            <person name="Tsui S.K.W."/>
        </authorList>
    </citation>
    <scope>NUCLEOTIDE SEQUENCE [LARGE SCALE GENOMIC DNA]</scope>
    <source>
        <strain evidence="2">PWHHKU_190912</strain>
    </source>
</reference>
<sequence length="104" mass="12127">MEDKKGHYRHLMLFYYRKGKTASQTKIKICAVYGEDAVSNRVYQKWFSRFKIGNVSLKDKPRIGRPVVADVDKIKDYISSNPRTTTREMAQELNISRIQALKEA</sequence>
<dbReference type="EMBL" id="JAJSOF020000019">
    <property type="protein sequence ID" value="KAJ4438639.1"/>
    <property type="molecule type" value="Genomic_DNA"/>
</dbReference>
<dbReference type="Proteomes" id="UP001148838">
    <property type="component" value="Unassembled WGS sequence"/>
</dbReference>
<feature type="domain" description="Mos1 transposase HTH" evidence="1">
    <location>
        <begin position="6"/>
        <end position="54"/>
    </location>
</feature>
<protein>
    <recommendedName>
        <fullName evidence="1">Mos1 transposase HTH domain-containing protein</fullName>
    </recommendedName>
</protein>
<dbReference type="Gene3D" id="1.10.10.1450">
    <property type="match status" value="1"/>
</dbReference>
<keyword evidence="3" id="KW-1185">Reference proteome</keyword>
<dbReference type="PANTHER" id="PTHR46060">
    <property type="entry name" value="MARINER MOS1 TRANSPOSASE-LIKE PROTEIN"/>
    <property type="match status" value="1"/>
</dbReference>